<feature type="chain" id="PRO_5030076409" description="Iron-sulfur cluster assembly scaffold protein SufA" evidence="1">
    <location>
        <begin position="29"/>
        <end position="206"/>
    </location>
</feature>
<accession>A0A3F3I6Z9</accession>
<dbReference type="Proteomes" id="UP000852880">
    <property type="component" value="Unassembled WGS sequence"/>
</dbReference>
<gene>
    <name evidence="2" type="ORF">BH006_09035</name>
</gene>
<feature type="signal peptide" evidence="1">
    <location>
        <begin position="1"/>
        <end position="28"/>
    </location>
</feature>
<reference evidence="2" key="1">
    <citation type="submission" date="2016-09" db="EMBL/GenBank/DDBJ databases">
        <title>Whole Genome Sequencing of Salmonella enterica subsp. enterica serovar Nottingham.</title>
        <authorList>
            <person name="Zheng J."/>
            <person name="Wang H."/>
        </authorList>
    </citation>
    <scope>NUCLEOTIDE SEQUENCE [LARGE SCALE GENOMIC DNA]</scope>
    <source>
        <strain evidence="2">CFSAN055411</strain>
    </source>
</reference>
<dbReference type="AlphaFoldDB" id="A0A3F3I6Z9"/>
<dbReference type="RefSeq" id="WP_069722061.1">
    <property type="nucleotide sequence ID" value="NZ_MJEL01000062.1"/>
</dbReference>
<comment type="caution">
    <text evidence="2">The sequence shown here is derived from an EMBL/GenBank/DDBJ whole genome shotgun (WGS) entry which is preliminary data.</text>
</comment>
<evidence type="ECO:0000313" key="2">
    <source>
        <dbReference type="EMBL" id="OEH94615.1"/>
    </source>
</evidence>
<organism evidence="2">
    <name type="scientific">Salmonella enterica</name>
    <name type="common">Salmonella choleraesuis</name>
    <dbReference type="NCBI Taxonomy" id="28901"/>
    <lineage>
        <taxon>Bacteria</taxon>
        <taxon>Pseudomonadati</taxon>
        <taxon>Pseudomonadota</taxon>
        <taxon>Gammaproteobacteria</taxon>
        <taxon>Enterobacterales</taxon>
        <taxon>Enterobacteriaceae</taxon>
        <taxon>Salmonella</taxon>
    </lineage>
</organism>
<proteinExistence type="predicted"/>
<dbReference type="EMBL" id="MJEL01000062">
    <property type="protein sequence ID" value="OEH94615.1"/>
    <property type="molecule type" value="Genomic_DNA"/>
</dbReference>
<keyword evidence="1" id="KW-0732">Signal</keyword>
<evidence type="ECO:0000256" key="1">
    <source>
        <dbReference type="SAM" id="SignalP"/>
    </source>
</evidence>
<sequence>MKTRAKQMATSAIVAALTASLAPVPASSATPIIPVIESQQIGNMTSHLTFDLTERLFFLPLPEATSYLQSITNYMRRVLSDGVAKRDLRGSKGRLFSKEALLRKTLIENIEHSRQIMTAIKTVMQDDYLKKAFPDLAEREEYKTRLIKFGRAVANNLYTTEDALSHIDQQKSPGATCNAPQPDSNEVKALIASEHRKLGLHSPDWV</sequence>
<protein>
    <recommendedName>
        <fullName evidence="3">Iron-sulfur cluster assembly scaffold protein SufA</fullName>
    </recommendedName>
</protein>
<name>A0A3F3I6Z9_SALER</name>
<evidence type="ECO:0008006" key="3">
    <source>
        <dbReference type="Google" id="ProtNLM"/>
    </source>
</evidence>